<dbReference type="GO" id="GO:0006826">
    <property type="term" value="P:iron ion transport"/>
    <property type="evidence" value="ECO:0007669"/>
    <property type="project" value="InterPro"/>
</dbReference>
<keyword evidence="3" id="KW-0560">Oxidoreductase</keyword>
<evidence type="ECO:0000256" key="1">
    <source>
        <dbReference type="ARBA" id="ARBA00022434"/>
    </source>
</evidence>
<evidence type="ECO:0000313" key="9">
    <source>
        <dbReference type="Proteomes" id="UP000053528"/>
    </source>
</evidence>
<reference evidence="8 9" key="1">
    <citation type="submission" date="2014-07" db="EMBL/GenBank/DDBJ databases">
        <authorList>
            <person name="McCorrison J."/>
            <person name="Sanka R."/>
            <person name="Torralba M."/>
            <person name="Gillis M."/>
            <person name="Haft D.H."/>
            <person name="Methe B."/>
            <person name="Sutton G."/>
            <person name="Nelson K.E."/>
        </authorList>
    </citation>
    <scope>NUCLEOTIDE SEQUENCE [LARGE SCALE GENOMIC DNA]</scope>
    <source>
        <strain evidence="8 9">DNF00011</strain>
    </source>
</reference>
<name>A0A095YCA1_9MICC</name>
<feature type="binding site" evidence="5">
    <location>
        <position position="51"/>
    </location>
    <ligand>
        <name>Fe cation</name>
        <dbReference type="ChEBI" id="CHEBI:24875"/>
        <label>1</label>
    </ligand>
</feature>
<comment type="caution">
    <text evidence="8">The sequence shown here is derived from an EMBL/GenBank/DDBJ whole genome shotgun (WGS) entry which is preliminary data.</text>
</comment>
<keyword evidence="2 5" id="KW-0479">Metal-binding</keyword>
<dbReference type="GO" id="GO:0004322">
    <property type="term" value="F:ferroxidase activity"/>
    <property type="evidence" value="ECO:0007669"/>
    <property type="project" value="TreeGrafter"/>
</dbReference>
<feature type="binding site" evidence="5">
    <location>
        <position position="54"/>
    </location>
    <ligand>
        <name>Fe cation</name>
        <dbReference type="ChEBI" id="CHEBI:24875"/>
        <label>1</label>
    </ligand>
</feature>
<dbReference type="GO" id="GO:0008199">
    <property type="term" value="F:ferric iron binding"/>
    <property type="evidence" value="ECO:0007669"/>
    <property type="project" value="InterPro"/>
</dbReference>
<dbReference type="GO" id="GO:0005829">
    <property type="term" value="C:cytosol"/>
    <property type="evidence" value="ECO:0007669"/>
    <property type="project" value="TreeGrafter"/>
</dbReference>
<evidence type="ECO:0000256" key="4">
    <source>
        <dbReference type="ARBA" id="ARBA00023004"/>
    </source>
</evidence>
<dbReference type="EMBL" id="JRNH01000028">
    <property type="protein sequence ID" value="KGF19716.1"/>
    <property type="molecule type" value="Genomic_DNA"/>
</dbReference>
<dbReference type="AlphaFoldDB" id="A0A095YCA1"/>
<accession>A0A095YCA1</accession>
<dbReference type="InterPro" id="IPR001519">
    <property type="entry name" value="Ferritin"/>
</dbReference>
<dbReference type="CDD" id="cd01055">
    <property type="entry name" value="Nonheme_Ferritin"/>
    <property type="match status" value="1"/>
</dbReference>
<dbReference type="PROSITE" id="PS50905">
    <property type="entry name" value="FERRITIN_LIKE"/>
    <property type="match status" value="1"/>
</dbReference>
<feature type="domain" description="Ferritin-like diiron" evidence="7">
    <location>
        <begin position="1"/>
        <end position="147"/>
    </location>
</feature>
<evidence type="ECO:0000256" key="6">
    <source>
        <dbReference type="RuleBase" id="RU361145"/>
    </source>
</evidence>
<dbReference type="InterPro" id="IPR008331">
    <property type="entry name" value="Ferritin_DPS_dom"/>
</dbReference>
<dbReference type="InterPro" id="IPR041719">
    <property type="entry name" value="Ferritin_prok"/>
</dbReference>
<dbReference type="Proteomes" id="UP000053528">
    <property type="component" value="Unassembled WGS sequence"/>
</dbReference>
<feature type="binding site" evidence="5">
    <location>
        <position position="129"/>
    </location>
    <ligand>
        <name>Fe cation</name>
        <dbReference type="ChEBI" id="CHEBI:24875"/>
        <label>1</label>
    </ligand>
</feature>
<gene>
    <name evidence="8" type="ORF">HMPREF2128_08940</name>
</gene>
<proteinExistence type="predicted"/>
<dbReference type="PANTHER" id="PTHR11431">
    <property type="entry name" value="FERRITIN"/>
    <property type="match status" value="1"/>
</dbReference>
<dbReference type="PANTHER" id="PTHR11431:SF127">
    <property type="entry name" value="BACTERIAL NON-HEME FERRITIN"/>
    <property type="match status" value="1"/>
</dbReference>
<dbReference type="GO" id="GO:0006879">
    <property type="term" value="P:intracellular iron ion homeostasis"/>
    <property type="evidence" value="ECO:0007669"/>
    <property type="project" value="UniProtKB-KW"/>
</dbReference>
<dbReference type="InterPro" id="IPR009078">
    <property type="entry name" value="Ferritin-like_SF"/>
</dbReference>
<dbReference type="GO" id="GO:0008198">
    <property type="term" value="F:ferrous iron binding"/>
    <property type="evidence" value="ECO:0007669"/>
    <property type="project" value="TreeGrafter"/>
</dbReference>
<protein>
    <recommendedName>
        <fullName evidence="6">Ferritin</fullName>
    </recommendedName>
</protein>
<feature type="binding site" evidence="5">
    <location>
        <position position="18"/>
    </location>
    <ligand>
        <name>Fe cation</name>
        <dbReference type="ChEBI" id="CHEBI:24875"/>
        <label>1</label>
    </ligand>
</feature>
<dbReference type="Gene3D" id="1.20.1260.10">
    <property type="match status" value="1"/>
</dbReference>
<keyword evidence="1 6" id="KW-0409">Iron storage</keyword>
<dbReference type="SUPFAM" id="SSF47240">
    <property type="entry name" value="Ferritin-like"/>
    <property type="match status" value="1"/>
</dbReference>
<dbReference type="RefSeq" id="WP_035757376.1">
    <property type="nucleotide sequence ID" value="NZ_JRNH01000028.1"/>
</dbReference>
<sequence length="171" mass="18882">MTLTPDFEAKVNEQITLEFEANMVYRQLAIEADKQDLTGFAKWLRAQADEEIEHANKFINHLLTRDGAPKIGAIAAPDVAENASPLELFTAALEHEKKVSQAIRDLYRAADAAGDIDSRPLLDWFINEQLEEEDTVSEIIGQLKLVGNDGSGLLRLDTSLGARTSDGTEDE</sequence>
<evidence type="ECO:0000256" key="3">
    <source>
        <dbReference type="ARBA" id="ARBA00023002"/>
    </source>
</evidence>
<feature type="binding site" evidence="5">
    <location>
        <position position="96"/>
    </location>
    <ligand>
        <name>Fe cation</name>
        <dbReference type="ChEBI" id="CHEBI:24875"/>
        <label>1</label>
    </ligand>
</feature>
<dbReference type="Pfam" id="PF00210">
    <property type="entry name" value="Ferritin"/>
    <property type="match status" value="1"/>
</dbReference>
<evidence type="ECO:0000313" key="8">
    <source>
        <dbReference type="EMBL" id="KGF19716.1"/>
    </source>
</evidence>
<dbReference type="InterPro" id="IPR009040">
    <property type="entry name" value="Ferritin-like_diiron"/>
</dbReference>
<evidence type="ECO:0000259" key="7">
    <source>
        <dbReference type="PROSITE" id="PS50905"/>
    </source>
</evidence>
<evidence type="ECO:0000256" key="5">
    <source>
        <dbReference type="PIRSR" id="PIRSR601519-1"/>
    </source>
</evidence>
<dbReference type="InterPro" id="IPR012347">
    <property type="entry name" value="Ferritin-like"/>
</dbReference>
<organism evidence="8 9">
    <name type="scientific">Pseudoglutamicibacter albus DNF00011</name>
    <dbReference type="NCBI Taxonomy" id="1401063"/>
    <lineage>
        <taxon>Bacteria</taxon>
        <taxon>Bacillati</taxon>
        <taxon>Actinomycetota</taxon>
        <taxon>Actinomycetes</taxon>
        <taxon>Micrococcales</taxon>
        <taxon>Micrococcaceae</taxon>
        <taxon>Pseudoglutamicibacter</taxon>
    </lineage>
</organism>
<evidence type="ECO:0000256" key="2">
    <source>
        <dbReference type="ARBA" id="ARBA00022723"/>
    </source>
</evidence>
<keyword evidence="4 5" id="KW-0408">Iron</keyword>